<dbReference type="AlphaFoldDB" id="A0A645FPX1"/>
<dbReference type="SUPFAM" id="SSF69593">
    <property type="entry name" value="Glycerol-3-phosphate (1)-acyltransferase"/>
    <property type="match status" value="1"/>
</dbReference>
<gene>
    <name evidence="4" type="primary">aas_10</name>
    <name evidence="4" type="ORF">SDC9_161620</name>
</gene>
<keyword evidence="4" id="KW-0436">Ligase</keyword>
<organism evidence="4">
    <name type="scientific">bioreactor metagenome</name>
    <dbReference type="NCBI Taxonomy" id="1076179"/>
    <lineage>
        <taxon>unclassified sequences</taxon>
        <taxon>metagenomes</taxon>
        <taxon>ecological metagenomes</taxon>
    </lineage>
</organism>
<evidence type="ECO:0000256" key="1">
    <source>
        <dbReference type="ARBA" id="ARBA00022679"/>
    </source>
</evidence>
<evidence type="ECO:0000256" key="2">
    <source>
        <dbReference type="ARBA" id="ARBA00023315"/>
    </source>
</evidence>
<reference evidence="4" key="1">
    <citation type="submission" date="2019-08" db="EMBL/GenBank/DDBJ databases">
        <authorList>
            <person name="Kucharzyk K."/>
            <person name="Murdoch R.W."/>
            <person name="Higgins S."/>
            <person name="Loffler F."/>
        </authorList>
    </citation>
    <scope>NUCLEOTIDE SEQUENCE</scope>
</reference>
<dbReference type="SMART" id="SM00563">
    <property type="entry name" value="PlsC"/>
    <property type="match status" value="1"/>
</dbReference>
<dbReference type="GO" id="GO:0006654">
    <property type="term" value="P:phosphatidic acid biosynthetic process"/>
    <property type="evidence" value="ECO:0007669"/>
    <property type="project" value="TreeGrafter"/>
</dbReference>
<keyword evidence="1" id="KW-0808">Transferase</keyword>
<dbReference type="CDD" id="cd07989">
    <property type="entry name" value="LPLAT_AGPAT-like"/>
    <property type="match status" value="1"/>
</dbReference>
<feature type="domain" description="Phospholipid/glycerol acyltransferase" evidence="3">
    <location>
        <begin position="37"/>
        <end position="151"/>
    </location>
</feature>
<sequence length="208" mass="23019">MKRLFYAVVKNFCLVFFKLYNRLSVRWIAPMPKEDPVIVVANHCSNLDPVLVGSVFPRRLRYLAKAELFSSWIMKVLIRTLGAIPVNKQDQQSAGMALKAFLELLENGENVLLFPEGARSLDGKLQSLQGGAALIALKSGAPVVPAYIKGSFESMPPGAKFIRATSITVLFGETIYPKEISEGESPKESRKKFLDKISEALSDLEKSV</sequence>
<dbReference type="InterPro" id="IPR002123">
    <property type="entry name" value="Plipid/glycerol_acylTrfase"/>
</dbReference>
<dbReference type="GO" id="GO:0003841">
    <property type="term" value="F:1-acylglycerol-3-phosphate O-acyltransferase activity"/>
    <property type="evidence" value="ECO:0007669"/>
    <property type="project" value="TreeGrafter"/>
</dbReference>
<dbReference type="PANTHER" id="PTHR10434:SF11">
    <property type="entry name" value="1-ACYL-SN-GLYCEROL-3-PHOSPHATE ACYLTRANSFERASE"/>
    <property type="match status" value="1"/>
</dbReference>
<name>A0A645FPX1_9ZZZZ</name>
<evidence type="ECO:0000259" key="3">
    <source>
        <dbReference type="SMART" id="SM00563"/>
    </source>
</evidence>
<dbReference type="PANTHER" id="PTHR10434">
    <property type="entry name" value="1-ACYL-SN-GLYCEROL-3-PHOSPHATE ACYLTRANSFERASE"/>
    <property type="match status" value="1"/>
</dbReference>
<dbReference type="Pfam" id="PF01553">
    <property type="entry name" value="Acyltransferase"/>
    <property type="match status" value="1"/>
</dbReference>
<evidence type="ECO:0000313" key="4">
    <source>
        <dbReference type="EMBL" id="MPN14294.1"/>
    </source>
</evidence>
<accession>A0A645FPX1</accession>
<comment type="caution">
    <text evidence="4">The sequence shown here is derived from an EMBL/GenBank/DDBJ whole genome shotgun (WGS) entry which is preliminary data.</text>
</comment>
<dbReference type="GO" id="GO:0008922">
    <property type="term" value="F:long-chain fatty acid [acyl-carrier-protein] ligase activity"/>
    <property type="evidence" value="ECO:0007669"/>
    <property type="project" value="UniProtKB-EC"/>
</dbReference>
<proteinExistence type="predicted"/>
<dbReference type="EC" id="6.2.1.20" evidence="4"/>
<protein>
    <submittedName>
        <fullName evidence="4">Bifunctional protein Aas</fullName>
        <ecNumber evidence="4">6.2.1.20</ecNumber>
    </submittedName>
</protein>
<keyword evidence="2" id="KW-0012">Acyltransferase</keyword>
<dbReference type="EMBL" id="VSSQ01060897">
    <property type="protein sequence ID" value="MPN14294.1"/>
    <property type="molecule type" value="Genomic_DNA"/>
</dbReference>